<gene>
    <name evidence="4" type="ORF">FHS44_003459</name>
</gene>
<evidence type="ECO:0000256" key="2">
    <source>
        <dbReference type="SAM" id="MobiDB-lite"/>
    </source>
</evidence>
<protein>
    <submittedName>
        <fullName evidence="4">Uncharacterized protein YndB with AHSA1/START domain</fullName>
    </submittedName>
</protein>
<comment type="similarity">
    <text evidence="1">Belongs to the AHA1 family.</text>
</comment>
<feature type="region of interest" description="Disordered" evidence="2">
    <location>
        <begin position="185"/>
        <end position="214"/>
    </location>
</feature>
<dbReference type="SUPFAM" id="SSF55961">
    <property type="entry name" value="Bet v1-like"/>
    <property type="match status" value="1"/>
</dbReference>
<accession>A0A7W7QML5</accession>
<proteinExistence type="inferred from homology"/>
<evidence type="ECO:0000313" key="4">
    <source>
        <dbReference type="EMBL" id="MBB4916371.1"/>
    </source>
</evidence>
<dbReference type="Gene3D" id="3.30.530.20">
    <property type="match status" value="1"/>
</dbReference>
<dbReference type="RefSeq" id="WP_184715709.1">
    <property type="nucleotide sequence ID" value="NZ_JACHJP010000003.1"/>
</dbReference>
<comment type="caution">
    <text evidence="4">The sequence shown here is derived from an EMBL/GenBank/DDBJ whole genome shotgun (WGS) entry which is preliminary data.</text>
</comment>
<evidence type="ECO:0000259" key="3">
    <source>
        <dbReference type="Pfam" id="PF08327"/>
    </source>
</evidence>
<dbReference type="EMBL" id="JACHJP010000003">
    <property type="protein sequence ID" value="MBB4916371.1"/>
    <property type="molecule type" value="Genomic_DNA"/>
</dbReference>
<dbReference type="InterPro" id="IPR013538">
    <property type="entry name" value="ASHA1/2-like_C"/>
</dbReference>
<dbReference type="Proteomes" id="UP000552644">
    <property type="component" value="Unassembled WGS sequence"/>
</dbReference>
<dbReference type="CDD" id="cd08899">
    <property type="entry name" value="SRPBCC_CalC_Aha1-like_6"/>
    <property type="match status" value="1"/>
</dbReference>
<evidence type="ECO:0000313" key="5">
    <source>
        <dbReference type="Proteomes" id="UP000552644"/>
    </source>
</evidence>
<sequence length="214" mass="23119">MIETTHQINAVRRRVGTRVLDEGEARVTAISQTYDASIEDVWDACTNPERIPRWFLPISGDLRLKGRYQLEGNAGGVIETCDPPRGFTATWEFGGGMSWIEVSLDAEPGGGTRFTLEHIAQVGDDLWAQFGPGAVGVGWDLALVGLALHLSSGQAVSQEDGLAWTLSEEGRRFIALSSQGWREASVAAGTDEAEARAAESRTTAFYAPPQEPEA</sequence>
<feature type="domain" description="Activator of Hsp90 ATPase homologue 1/2-like C-terminal" evidence="3">
    <location>
        <begin position="35"/>
        <end position="147"/>
    </location>
</feature>
<dbReference type="InterPro" id="IPR023393">
    <property type="entry name" value="START-like_dom_sf"/>
</dbReference>
<reference evidence="4 5" key="1">
    <citation type="submission" date="2020-08" db="EMBL/GenBank/DDBJ databases">
        <title>Genomic Encyclopedia of Type Strains, Phase III (KMG-III): the genomes of soil and plant-associated and newly described type strains.</title>
        <authorList>
            <person name="Whitman W."/>
        </authorList>
    </citation>
    <scope>NUCLEOTIDE SEQUENCE [LARGE SCALE GENOMIC DNA]</scope>
    <source>
        <strain evidence="4 5">CECT 8840</strain>
    </source>
</reference>
<dbReference type="AlphaFoldDB" id="A0A7W7QML5"/>
<keyword evidence="5" id="KW-1185">Reference proteome</keyword>
<dbReference type="Pfam" id="PF08327">
    <property type="entry name" value="AHSA1"/>
    <property type="match status" value="1"/>
</dbReference>
<organism evidence="4 5">
    <name type="scientific">Streptosporangium saharense</name>
    <dbReference type="NCBI Taxonomy" id="1706840"/>
    <lineage>
        <taxon>Bacteria</taxon>
        <taxon>Bacillati</taxon>
        <taxon>Actinomycetota</taxon>
        <taxon>Actinomycetes</taxon>
        <taxon>Streptosporangiales</taxon>
        <taxon>Streptosporangiaceae</taxon>
        <taxon>Streptosporangium</taxon>
    </lineage>
</organism>
<name>A0A7W7QML5_9ACTN</name>
<evidence type="ECO:0000256" key="1">
    <source>
        <dbReference type="ARBA" id="ARBA00006817"/>
    </source>
</evidence>